<evidence type="ECO:0000313" key="1">
    <source>
        <dbReference type="EMBL" id="AEJ93182.1"/>
    </source>
</evidence>
<dbReference type="GeneID" id="40066860"/>
<reference evidence="1 2" key="1">
    <citation type="journal article" date="2012" name="J. Virol.">
        <title>Complete Genome Sequences of 138 Mycobacteriophages.</title>
        <authorList>
            <consortium name="the Science Education Alliance Phage Hunters Advancing Genomics and Evolutionary Science Program"/>
            <consortium name="the KwaZulu-Natal Research Institute for Tuberculosis and HIV Mycobacterial Genetics Course Students"/>
            <consortium name="the Phage Hunters Integrating Research and Education Program"/>
            <person name="Hatfull G.F."/>
        </authorList>
    </citation>
    <scope>NUCLEOTIDE SEQUENCE [LARGE SCALE GENOMIC DNA]</scope>
</reference>
<accession>G1DUD2</accession>
<sequence>MWVSAEYRAAVARERAEALAVVARADRQHAWVMAGDPRGVYGEYEPAAIQ</sequence>
<proteinExistence type="predicted"/>
<gene>
    <name evidence="1" type="primary">44</name>
    <name evidence="1" type="ORF">MUTAFORMA13_44</name>
</gene>
<dbReference type="KEGG" id="vg:40066860"/>
<name>G1DUD2_9CAUD</name>
<organism evidence="1 2">
    <name type="scientific">Mycobacterium phage Mutaforma13</name>
    <dbReference type="NCBI Taxonomy" id="2922219"/>
    <lineage>
        <taxon>Viruses</taxon>
        <taxon>Duplodnaviria</taxon>
        <taxon>Heunggongvirae</taxon>
        <taxon>Uroviricota</taxon>
        <taxon>Caudoviricetes</taxon>
        <taxon>Gracegardnervirinae</taxon>
        <taxon>Cheoctovirus</taxon>
        <taxon>Cheoctovirus mutaforma13</taxon>
        <taxon>Mycobacterium virus Mutaforma13</taxon>
    </lineage>
</organism>
<dbReference type="Proteomes" id="UP000008401">
    <property type="component" value="Segment"/>
</dbReference>
<keyword evidence="2" id="KW-1185">Reference proteome</keyword>
<dbReference type="EMBL" id="JN020142">
    <property type="protein sequence ID" value="AEJ93182.1"/>
    <property type="molecule type" value="Genomic_DNA"/>
</dbReference>
<dbReference type="RefSeq" id="YP_009591351.1">
    <property type="nucleotide sequence ID" value="NC_041847.1"/>
</dbReference>
<evidence type="ECO:0000313" key="2">
    <source>
        <dbReference type="Proteomes" id="UP000008401"/>
    </source>
</evidence>
<protein>
    <submittedName>
        <fullName evidence="1">Uncharacterized protein</fullName>
    </submittedName>
</protein>